<keyword evidence="1" id="KW-1133">Transmembrane helix</keyword>
<gene>
    <name evidence="2" type="ORF">LEP1GSC063_1559</name>
</gene>
<feature type="transmembrane region" description="Helical" evidence="1">
    <location>
        <begin position="20"/>
        <end position="37"/>
    </location>
</feature>
<organism evidence="2 3">
    <name type="scientific">Leptospira santarosai serovar Arenal str. MAVJ 401</name>
    <dbReference type="NCBI Taxonomy" id="1049976"/>
    <lineage>
        <taxon>Bacteria</taxon>
        <taxon>Pseudomonadati</taxon>
        <taxon>Spirochaetota</taxon>
        <taxon>Spirochaetia</taxon>
        <taxon>Leptospirales</taxon>
        <taxon>Leptospiraceae</taxon>
        <taxon>Leptospira</taxon>
    </lineage>
</organism>
<reference evidence="2 3" key="1">
    <citation type="submission" date="2013-01" db="EMBL/GenBank/DDBJ databases">
        <authorList>
            <person name="Harkins D.M."/>
            <person name="Durkin A.S."/>
            <person name="Brinkac L.M."/>
            <person name="Haft D.H."/>
            <person name="Selengut J.D."/>
            <person name="Sanka R."/>
            <person name="DePew J."/>
            <person name="Purushe J."/>
            <person name="Hartskeerl R.A."/>
            <person name="Ahmed A."/>
            <person name="van der Linden H."/>
            <person name="Goris M.G.A."/>
            <person name="Vinetz J.M."/>
            <person name="Sutton G.G."/>
            <person name="Nierman W.C."/>
            <person name="Fouts D.E."/>
        </authorList>
    </citation>
    <scope>NUCLEOTIDE SEQUENCE [LARGE SCALE GENOMIC DNA]</scope>
    <source>
        <strain evidence="2 3">MAVJ 401</strain>
    </source>
</reference>
<name>M6JCK6_9LEPT</name>
<dbReference type="EMBL" id="AHMU02000084">
    <property type="protein sequence ID" value="EMN19579.1"/>
    <property type="molecule type" value="Genomic_DNA"/>
</dbReference>
<evidence type="ECO:0000313" key="2">
    <source>
        <dbReference type="EMBL" id="EMN19579.1"/>
    </source>
</evidence>
<keyword evidence="1" id="KW-0812">Transmembrane</keyword>
<dbReference type="AlphaFoldDB" id="M6JCK6"/>
<evidence type="ECO:0000256" key="1">
    <source>
        <dbReference type="SAM" id="Phobius"/>
    </source>
</evidence>
<sequence>MSFLQKHGRFVPTFNFQAEPALFFNCFGIGIGLTGAVKLKYSSKKHFIGPL</sequence>
<protein>
    <submittedName>
        <fullName evidence="2">Uncharacterized protein</fullName>
    </submittedName>
</protein>
<accession>M6JCK6</accession>
<evidence type="ECO:0000313" key="3">
    <source>
        <dbReference type="Proteomes" id="UP000012106"/>
    </source>
</evidence>
<dbReference type="Proteomes" id="UP000012106">
    <property type="component" value="Unassembled WGS sequence"/>
</dbReference>
<proteinExistence type="predicted"/>
<keyword evidence="1" id="KW-0472">Membrane</keyword>
<comment type="caution">
    <text evidence="2">The sequence shown here is derived from an EMBL/GenBank/DDBJ whole genome shotgun (WGS) entry which is preliminary data.</text>
</comment>